<evidence type="ECO:0000256" key="7">
    <source>
        <dbReference type="ARBA" id="ARBA00023125"/>
    </source>
</evidence>
<evidence type="ECO:0000256" key="10">
    <source>
        <dbReference type="ARBA" id="ARBA00037471"/>
    </source>
</evidence>
<accession>B0S0W9</accession>
<dbReference type="CDD" id="cd00383">
    <property type="entry name" value="trans_reg_C"/>
    <property type="match status" value="1"/>
</dbReference>
<feature type="modified residue" description="4-aspartylphosphate" evidence="12">
    <location>
        <position position="66"/>
    </location>
</feature>
<evidence type="ECO:0000256" key="8">
    <source>
        <dbReference type="ARBA" id="ARBA00023159"/>
    </source>
</evidence>
<dbReference type="InterPro" id="IPR011006">
    <property type="entry name" value="CheY-like_superfamily"/>
</dbReference>
<proteinExistence type="predicted"/>
<dbReference type="Gene3D" id="6.10.250.690">
    <property type="match status" value="1"/>
</dbReference>
<evidence type="ECO:0000256" key="5">
    <source>
        <dbReference type="ARBA" id="ARBA00023015"/>
    </source>
</evidence>
<keyword evidence="9" id="KW-0804">Transcription</keyword>
<comment type="function">
    <text evidence="10">Member of the two-component regulatory system HssS/HssR involved in intracellular heme homeostasis and tempering of staphylococcal virulence. Phosphorylated HssR binds to a direct repeat sequence within hrtAB promoter and activates the expression of hrtAB, an efflux pump, in response to extracellular heme, hemin, hemoglobin or blood.</text>
</comment>
<keyword evidence="4" id="KW-0902">Two-component regulatory system</keyword>
<dbReference type="KEGG" id="fma:FMG_0591"/>
<dbReference type="GO" id="GO:0005829">
    <property type="term" value="C:cytosol"/>
    <property type="evidence" value="ECO:0007669"/>
    <property type="project" value="TreeGrafter"/>
</dbReference>
<evidence type="ECO:0000256" key="11">
    <source>
        <dbReference type="ARBA" id="ARBA00039976"/>
    </source>
</evidence>
<evidence type="ECO:0000256" key="6">
    <source>
        <dbReference type="ARBA" id="ARBA00023026"/>
    </source>
</evidence>
<keyword evidence="5" id="KW-0805">Transcription regulation</keyword>
<dbReference type="SMART" id="SM00862">
    <property type="entry name" value="Trans_reg_C"/>
    <property type="match status" value="1"/>
</dbReference>
<evidence type="ECO:0000256" key="13">
    <source>
        <dbReference type="PROSITE-ProRule" id="PRU01091"/>
    </source>
</evidence>
<feature type="DNA-binding region" description="OmpR/PhoB-type" evidence="13">
    <location>
        <begin position="142"/>
        <end position="238"/>
    </location>
</feature>
<dbReference type="InterPro" id="IPR016032">
    <property type="entry name" value="Sig_transdc_resp-reg_C-effctor"/>
</dbReference>
<dbReference type="InterPro" id="IPR039420">
    <property type="entry name" value="WalR-like"/>
</dbReference>
<evidence type="ECO:0000256" key="2">
    <source>
        <dbReference type="ARBA" id="ARBA00022490"/>
    </source>
</evidence>
<evidence type="ECO:0000256" key="3">
    <source>
        <dbReference type="ARBA" id="ARBA00022553"/>
    </source>
</evidence>
<dbReference type="GO" id="GO:0032993">
    <property type="term" value="C:protein-DNA complex"/>
    <property type="evidence" value="ECO:0007669"/>
    <property type="project" value="TreeGrafter"/>
</dbReference>
<name>B0S0W9_FINM2</name>
<dbReference type="Gene3D" id="3.40.50.2300">
    <property type="match status" value="1"/>
</dbReference>
<protein>
    <recommendedName>
        <fullName evidence="11">Heme response regulator HssR</fullName>
    </recommendedName>
</protein>
<keyword evidence="3 12" id="KW-0597">Phosphoprotein</keyword>
<dbReference type="PANTHER" id="PTHR48111:SF49">
    <property type="entry name" value="HEME RESPONSE REGULATOR HSSR"/>
    <property type="match status" value="1"/>
</dbReference>
<dbReference type="SMART" id="SM00448">
    <property type="entry name" value="REC"/>
    <property type="match status" value="1"/>
</dbReference>
<gene>
    <name evidence="16" type="ordered locus">FMG_0591</name>
</gene>
<keyword evidence="8" id="KW-0010">Activator</keyword>
<keyword evidence="6" id="KW-0843">Virulence</keyword>
<dbReference type="SUPFAM" id="SSF46894">
    <property type="entry name" value="C-terminal effector domain of the bipartite response regulators"/>
    <property type="match status" value="1"/>
</dbReference>
<evidence type="ECO:0000313" key="17">
    <source>
        <dbReference type="Proteomes" id="UP000001319"/>
    </source>
</evidence>
<dbReference type="EMBL" id="AP008971">
    <property type="protein sequence ID" value="BAG08009.1"/>
    <property type="molecule type" value="Genomic_DNA"/>
</dbReference>
<dbReference type="InterPro" id="IPR001789">
    <property type="entry name" value="Sig_transdc_resp-reg_receiver"/>
</dbReference>
<dbReference type="Proteomes" id="UP000001319">
    <property type="component" value="Chromosome"/>
</dbReference>
<dbReference type="GO" id="GO:0006355">
    <property type="term" value="P:regulation of DNA-templated transcription"/>
    <property type="evidence" value="ECO:0007669"/>
    <property type="project" value="InterPro"/>
</dbReference>
<dbReference type="PROSITE" id="PS50110">
    <property type="entry name" value="RESPONSE_REGULATORY"/>
    <property type="match status" value="1"/>
</dbReference>
<evidence type="ECO:0000259" key="14">
    <source>
        <dbReference type="PROSITE" id="PS50110"/>
    </source>
</evidence>
<dbReference type="PROSITE" id="PS51755">
    <property type="entry name" value="OMPR_PHOB"/>
    <property type="match status" value="1"/>
</dbReference>
<dbReference type="Gene3D" id="1.10.10.10">
    <property type="entry name" value="Winged helix-like DNA-binding domain superfamily/Winged helix DNA-binding domain"/>
    <property type="match status" value="1"/>
</dbReference>
<evidence type="ECO:0000256" key="4">
    <source>
        <dbReference type="ARBA" id="ARBA00023012"/>
    </source>
</evidence>
<dbReference type="AlphaFoldDB" id="B0S0W9"/>
<dbReference type="Pfam" id="PF00486">
    <property type="entry name" value="Trans_reg_C"/>
    <property type="match status" value="1"/>
</dbReference>
<dbReference type="PANTHER" id="PTHR48111">
    <property type="entry name" value="REGULATOR OF RPOS"/>
    <property type="match status" value="1"/>
</dbReference>
<dbReference type="STRING" id="334413.FMG_0591"/>
<feature type="domain" description="OmpR/PhoB-type" evidence="15">
    <location>
        <begin position="142"/>
        <end position="238"/>
    </location>
</feature>
<keyword evidence="2" id="KW-0963">Cytoplasm</keyword>
<keyword evidence="7 13" id="KW-0238">DNA-binding</keyword>
<sequence>MGNILSYWRKIRGKCTMICCVEDDKSIRELIIYALNNEGYDAMGFGDYGEFKSTLYSSSIDLIILDIMLPGKSGLEILKEIRNNEKTKNIPVMMLTAKTTEYDKIVGLDSGADDYMIKPFSIMELLARVRALLRRSSLSKTKSKIIYKNIELDYDKRTVSVDGENVELTYKEFELLYYLLSNVGKVLTRENIMTKIWGFDFEGESRTVDVHIATLRQKLKNASSIIKTIRNLGYKAGE</sequence>
<dbReference type="GO" id="GO:0000976">
    <property type="term" value="F:transcription cis-regulatory region binding"/>
    <property type="evidence" value="ECO:0007669"/>
    <property type="project" value="TreeGrafter"/>
</dbReference>
<evidence type="ECO:0000313" key="16">
    <source>
        <dbReference type="EMBL" id="BAG08009.1"/>
    </source>
</evidence>
<dbReference type="HOGENOM" id="CLU_000445_30_4_9"/>
<dbReference type="GO" id="GO:0000156">
    <property type="term" value="F:phosphorelay response regulator activity"/>
    <property type="evidence" value="ECO:0007669"/>
    <property type="project" value="TreeGrafter"/>
</dbReference>
<dbReference type="FunFam" id="1.10.10.10:FF:000018">
    <property type="entry name" value="DNA-binding response regulator ResD"/>
    <property type="match status" value="1"/>
</dbReference>
<organism evidence="16 17">
    <name type="scientific">Finegoldia magna (strain ATCC 29328 / DSM 20472 / WAL 2508)</name>
    <name type="common">Peptostreptococcus magnus</name>
    <dbReference type="NCBI Taxonomy" id="334413"/>
    <lineage>
        <taxon>Bacteria</taxon>
        <taxon>Bacillati</taxon>
        <taxon>Bacillota</taxon>
        <taxon>Tissierellia</taxon>
        <taxon>Tissierellales</taxon>
        <taxon>Peptoniphilaceae</taxon>
        <taxon>Finegoldia</taxon>
    </lineage>
</organism>
<evidence type="ECO:0000256" key="12">
    <source>
        <dbReference type="PROSITE-ProRule" id="PRU00169"/>
    </source>
</evidence>
<dbReference type="Pfam" id="PF00072">
    <property type="entry name" value="Response_reg"/>
    <property type="match status" value="1"/>
</dbReference>
<evidence type="ECO:0000256" key="1">
    <source>
        <dbReference type="ARBA" id="ARBA00004496"/>
    </source>
</evidence>
<dbReference type="InterPro" id="IPR001867">
    <property type="entry name" value="OmpR/PhoB-type_DNA-bd"/>
</dbReference>
<keyword evidence="17" id="KW-1185">Reference proteome</keyword>
<evidence type="ECO:0000259" key="15">
    <source>
        <dbReference type="PROSITE" id="PS51755"/>
    </source>
</evidence>
<comment type="subcellular location">
    <subcellularLocation>
        <location evidence="1">Cytoplasm</location>
    </subcellularLocation>
</comment>
<dbReference type="InterPro" id="IPR036388">
    <property type="entry name" value="WH-like_DNA-bd_sf"/>
</dbReference>
<dbReference type="eggNOG" id="COG0745">
    <property type="taxonomic scope" value="Bacteria"/>
</dbReference>
<evidence type="ECO:0000256" key="9">
    <source>
        <dbReference type="ARBA" id="ARBA00023163"/>
    </source>
</evidence>
<reference evidence="16 17" key="1">
    <citation type="journal article" date="2008" name="DNA Res.">
        <title>Complete genome sequence of Finegoldia magna, an anaerobic opportunistic pathogen.</title>
        <authorList>
            <person name="Goto T."/>
            <person name="Yamashita A."/>
            <person name="Hirakawa H."/>
            <person name="Matsutani M."/>
            <person name="Todo K."/>
            <person name="Ohshima K."/>
            <person name="Toh H."/>
            <person name="Miyamoto K."/>
            <person name="Kuhara S."/>
            <person name="Hattori M."/>
            <person name="Shimizu T."/>
            <person name="Akimoto S."/>
        </authorList>
    </citation>
    <scope>NUCLEOTIDE SEQUENCE [LARGE SCALE GENOMIC DNA]</scope>
    <source>
        <strain evidence="17">ATCC 29328 / DSM 20472 / WAL 2508</strain>
    </source>
</reference>
<dbReference type="SUPFAM" id="SSF52172">
    <property type="entry name" value="CheY-like"/>
    <property type="match status" value="1"/>
</dbReference>
<feature type="domain" description="Response regulatory" evidence="14">
    <location>
        <begin position="17"/>
        <end position="133"/>
    </location>
</feature>